<evidence type="ECO:0000313" key="1">
    <source>
        <dbReference type="EMBL" id="RIA87409.1"/>
    </source>
</evidence>
<proteinExistence type="predicted"/>
<dbReference type="EMBL" id="QKYT01000310">
    <property type="protein sequence ID" value="RIA87409.1"/>
    <property type="molecule type" value="Genomic_DNA"/>
</dbReference>
<reference evidence="1 2" key="1">
    <citation type="submission" date="2018-06" db="EMBL/GenBank/DDBJ databases">
        <title>Comparative genomics reveals the genomic features of Rhizophagus irregularis, R. cerebriforme, R. diaphanum and Gigaspora rosea, and their symbiotic lifestyle signature.</title>
        <authorList>
            <person name="Morin E."/>
            <person name="San Clemente H."/>
            <person name="Chen E.C.H."/>
            <person name="De La Providencia I."/>
            <person name="Hainaut M."/>
            <person name="Kuo A."/>
            <person name="Kohler A."/>
            <person name="Murat C."/>
            <person name="Tang N."/>
            <person name="Roy S."/>
            <person name="Loubradou J."/>
            <person name="Henrissat B."/>
            <person name="Grigoriev I.V."/>
            <person name="Corradi N."/>
            <person name="Roux C."/>
            <person name="Martin F.M."/>
        </authorList>
    </citation>
    <scope>NUCLEOTIDE SEQUENCE [LARGE SCALE GENOMIC DNA]</scope>
    <source>
        <strain evidence="1 2">DAOM 227022</strain>
    </source>
</reference>
<sequence length="243" mass="28805">MNSIICIGSSFIQFSLQQEFYNLIMRKCSELNGLVKLIEVQKNLKYFEWRDNFLDNNLTGYPYEEIFLILEKKADSLNNLIIYLKYHFFAHSLLQRIILKFHKLKMLIINEGVLIYKEQPKMLIYPDLKILHIDYITISAASSIIENSGGNLKEILLFKYFKTENNFNEESLNFIRNIYRHCPLVKYLSLLFSPSKEHFTEFEKLLKDQLCKINDGNSIEEDKTIFDIFDVLSYIAPEGYYLL</sequence>
<protein>
    <submittedName>
        <fullName evidence="1">Uncharacterized protein</fullName>
    </submittedName>
</protein>
<name>A0A397SR69_9GLOM</name>
<evidence type="ECO:0000313" key="2">
    <source>
        <dbReference type="Proteomes" id="UP000265703"/>
    </source>
</evidence>
<organism evidence="1 2">
    <name type="scientific">Glomus cerebriforme</name>
    <dbReference type="NCBI Taxonomy" id="658196"/>
    <lineage>
        <taxon>Eukaryota</taxon>
        <taxon>Fungi</taxon>
        <taxon>Fungi incertae sedis</taxon>
        <taxon>Mucoromycota</taxon>
        <taxon>Glomeromycotina</taxon>
        <taxon>Glomeromycetes</taxon>
        <taxon>Glomerales</taxon>
        <taxon>Glomeraceae</taxon>
        <taxon>Glomus</taxon>
    </lineage>
</organism>
<keyword evidence="2" id="KW-1185">Reference proteome</keyword>
<dbReference type="AlphaFoldDB" id="A0A397SR69"/>
<dbReference type="Proteomes" id="UP000265703">
    <property type="component" value="Unassembled WGS sequence"/>
</dbReference>
<comment type="caution">
    <text evidence="1">The sequence shown here is derived from an EMBL/GenBank/DDBJ whole genome shotgun (WGS) entry which is preliminary data.</text>
</comment>
<gene>
    <name evidence="1" type="ORF">C1645_827831</name>
</gene>
<accession>A0A397SR69</accession>